<gene>
    <name evidence="1" type="ORF">DFR68_106533</name>
</gene>
<protein>
    <submittedName>
        <fullName evidence="1">Uncharacterized protein</fullName>
    </submittedName>
</protein>
<dbReference type="Proteomes" id="UP000255355">
    <property type="component" value="Unassembled WGS sequence"/>
</dbReference>
<accession>A0A370H365</accession>
<name>A0A370H365_9NOCA</name>
<reference evidence="1 2" key="1">
    <citation type="submission" date="2018-07" db="EMBL/GenBank/DDBJ databases">
        <title>Genomic Encyclopedia of Type Strains, Phase IV (KMG-IV): sequencing the most valuable type-strain genomes for metagenomic binning, comparative biology and taxonomic classification.</title>
        <authorList>
            <person name="Goeker M."/>
        </authorList>
    </citation>
    <scope>NUCLEOTIDE SEQUENCE [LARGE SCALE GENOMIC DNA]</scope>
    <source>
        <strain evidence="1 2">DSM 44952</strain>
    </source>
</reference>
<dbReference type="STRING" id="1210089.GCA_001613165_04011"/>
<comment type="caution">
    <text evidence="1">The sequence shown here is derived from an EMBL/GenBank/DDBJ whole genome shotgun (WGS) entry which is preliminary data.</text>
</comment>
<evidence type="ECO:0000313" key="2">
    <source>
        <dbReference type="Proteomes" id="UP000255355"/>
    </source>
</evidence>
<proteinExistence type="predicted"/>
<evidence type="ECO:0000313" key="1">
    <source>
        <dbReference type="EMBL" id="RDI50094.1"/>
    </source>
</evidence>
<sequence length="121" mass="12531">MCLVAGCATAVDHPDESAMSPTLSGPVLTEQDRRFVAAALAAGGGLERMVRTSALGAVHTGRNLAEEIERLVQAGLPVEVARERVVDAFISGDGLEPGSFTQAEVVTLIGLAVGMYKPQLA</sequence>
<keyword evidence="2" id="KW-1185">Reference proteome</keyword>
<dbReference type="EMBL" id="QQAZ01000006">
    <property type="protein sequence ID" value="RDI50094.1"/>
    <property type="molecule type" value="Genomic_DNA"/>
</dbReference>
<organism evidence="1 2">
    <name type="scientific">Nocardia mexicana</name>
    <dbReference type="NCBI Taxonomy" id="279262"/>
    <lineage>
        <taxon>Bacteria</taxon>
        <taxon>Bacillati</taxon>
        <taxon>Actinomycetota</taxon>
        <taxon>Actinomycetes</taxon>
        <taxon>Mycobacteriales</taxon>
        <taxon>Nocardiaceae</taxon>
        <taxon>Nocardia</taxon>
    </lineage>
</organism>
<dbReference type="AlphaFoldDB" id="A0A370H365"/>